<evidence type="ECO:0000256" key="6">
    <source>
        <dbReference type="ARBA" id="ARBA00022989"/>
    </source>
</evidence>
<proteinExistence type="inferred from homology"/>
<keyword evidence="4 8" id="KW-1003">Cell membrane</keyword>
<dbReference type="InterPro" id="IPR006702">
    <property type="entry name" value="CASP_dom"/>
</dbReference>
<dbReference type="Proteomes" id="UP000015106">
    <property type="component" value="Chromosome 2"/>
</dbReference>
<comment type="similarity">
    <text evidence="2 8">Belongs to the Casparian strip membrane proteins (CASP) family.</text>
</comment>
<dbReference type="Gramene" id="TuG1812G0200000904.01.T01">
    <property type="protein sequence ID" value="TuG1812G0200000904.01.T01"/>
    <property type="gene ID" value="TuG1812G0200000904.01"/>
</dbReference>
<evidence type="ECO:0000256" key="3">
    <source>
        <dbReference type="ARBA" id="ARBA00011489"/>
    </source>
</evidence>
<comment type="subcellular location">
    <subcellularLocation>
        <location evidence="1 8">Cell membrane</location>
        <topology evidence="1 8">Multi-pass membrane protein</topology>
    </subcellularLocation>
</comment>
<feature type="transmembrane region" description="Helical" evidence="8">
    <location>
        <begin position="47"/>
        <end position="65"/>
    </location>
</feature>
<dbReference type="EnsemblPlants" id="TuG1812G0200000904.01.T01">
    <property type="protein sequence ID" value="TuG1812G0200000904.01.T01"/>
    <property type="gene ID" value="TuG1812G0200000904.01"/>
</dbReference>
<evidence type="ECO:0000259" key="9">
    <source>
        <dbReference type="Pfam" id="PF04535"/>
    </source>
</evidence>
<organism evidence="10 11">
    <name type="scientific">Triticum urartu</name>
    <name type="common">Red wild einkorn</name>
    <name type="synonym">Crithodium urartu</name>
    <dbReference type="NCBI Taxonomy" id="4572"/>
    <lineage>
        <taxon>Eukaryota</taxon>
        <taxon>Viridiplantae</taxon>
        <taxon>Streptophyta</taxon>
        <taxon>Embryophyta</taxon>
        <taxon>Tracheophyta</taxon>
        <taxon>Spermatophyta</taxon>
        <taxon>Magnoliopsida</taxon>
        <taxon>Liliopsida</taxon>
        <taxon>Poales</taxon>
        <taxon>Poaceae</taxon>
        <taxon>BOP clade</taxon>
        <taxon>Pooideae</taxon>
        <taxon>Triticodae</taxon>
        <taxon>Triticeae</taxon>
        <taxon>Triticinae</taxon>
        <taxon>Triticum</taxon>
    </lineage>
</organism>
<evidence type="ECO:0000256" key="4">
    <source>
        <dbReference type="ARBA" id="ARBA00022475"/>
    </source>
</evidence>
<evidence type="ECO:0000313" key="10">
    <source>
        <dbReference type="EnsemblPlants" id="TuG1812G0200000904.01.T01"/>
    </source>
</evidence>
<keyword evidence="6 8" id="KW-1133">Transmembrane helix</keyword>
<keyword evidence="7 8" id="KW-0472">Membrane</keyword>
<comment type="caution">
    <text evidence="8">Lacks conserved residue(s) required for the propagation of feature annotation.</text>
</comment>
<dbReference type="Pfam" id="PF04535">
    <property type="entry name" value="CASP_dom"/>
    <property type="match status" value="1"/>
</dbReference>
<comment type="subunit">
    <text evidence="3 8">Homodimer and heterodimers.</text>
</comment>
<feature type="transmembrane region" description="Helical" evidence="8">
    <location>
        <begin position="71"/>
        <end position="93"/>
    </location>
</feature>
<dbReference type="PANTHER" id="PTHR33573">
    <property type="entry name" value="CASP-LIKE PROTEIN 4A4"/>
    <property type="match status" value="1"/>
</dbReference>
<reference evidence="10" key="2">
    <citation type="submission" date="2018-03" db="EMBL/GenBank/DDBJ databases">
        <title>The Triticum urartu genome reveals the dynamic nature of wheat genome evolution.</title>
        <authorList>
            <person name="Ling H."/>
            <person name="Ma B."/>
            <person name="Shi X."/>
            <person name="Liu H."/>
            <person name="Dong L."/>
            <person name="Sun H."/>
            <person name="Cao Y."/>
            <person name="Gao Q."/>
            <person name="Zheng S."/>
            <person name="Li Y."/>
            <person name="Yu Y."/>
            <person name="Du H."/>
            <person name="Qi M."/>
            <person name="Li Y."/>
            <person name="Yu H."/>
            <person name="Cui Y."/>
            <person name="Wang N."/>
            <person name="Chen C."/>
            <person name="Wu H."/>
            <person name="Zhao Y."/>
            <person name="Zhang J."/>
            <person name="Li Y."/>
            <person name="Zhou W."/>
            <person name="Zhang B."/>
            <person name="Hu W."/>
            <person name="Eijk M."/>
            <person name="Tang J."/>
            <person name="Witsenboer H."/>
            <person name="Zhao S."/>
            <person name="Li Z."/>
            <person name="Zhang A."/>
            <person name="Wang D."/>
            <person name="Liang C."/>
        </authorList>
    </citation>
    <scope>NUCLEOTIDE SEQUENCE [LARGE SCALE GENOMIC DNA]</scope>
    <source>
        <strain evidence="10">cv. G1812</strain>
    </source>
</reference>
<evidence type="ECO:0000256" key="2">
    <source>
        <dbReference type="ARBA" id="ARBA00007651"/>
    </source>
</evidence>
<dbReference type="AlphaFoldDB" id="A0A8R7TCT7"/>
<evidence type="ECO:0000256" key="1">
    <source>
        <dbReference type="ARBA" id="ARBA00004651"/>
    </source>
</evidence>
<keyword evidence="11" id="KW-1185">Reference proteome</keyword>
<accession>A0A8R7TCT7</accession>
<keyword evidence="5 8" id="KW-0812">Transmembrane</keyword>
<reference evidence="11" key="1">
    <citation type="journal article" date="2013" name="Nature">
        <title>Draft genome of the wheat A-genome progenitor Triticum urartu.</title>
        <authorList>
            <person name="Ling H.Q."/>
            <person name="Zhao S."/>
            <person name="Liu D."/>
            <person name="Wang J."/>
            <person name="Sun H."/>
            <person name="Zhang C."/>
            <person name="Fan H."/>
            <person name="Li D."/>
            <person name="Dong L."/>
            <person name="Tao Y."/>
            <person name="Gao C."/>
            <person name="Wu H."/>
            <person name="Li Y."/>
            <person name="Cui Y."/>
            <person name="Guo X."/>
            <person name="Zheng S."/>
            <person name="Wang B."/>
            <person name="Yu K."/>
            <person name="Liang Q."/>
            <person name="Yang W."/>
            <person name="Lou X."/>
            <person name="Chen J."/>
            <person name="Feng M."/>
            <person name="Jian J."/>
            <person name="Zhang X."/>
            <person name="Luo G."/>
            <person name="Jiang Y."/>
            <person name="Liu J."/>
            <person name="Wang Z."/>
            <person name="Sha Y."/>
            <person name="Zhang B."/>
            <person name="Wu H."/>
            <person name="Tang D."/>
            <person name="Shen Q."/>
            <person name="Xue P."/>
            <person name="Zou S."/>
            <person name="Wang X."/>
            <person name="Liu X."/>
            <person name="Wang F."/>
            <person name="Yang Y."/>
            <person name="An X."/>
            <person name="Dong Z."/>
            <person name="Zhang K."/>
            <person name="Zhang X."/>
            <person name="Luo M.C."/>
            <person name="Dvorak J."/>
            <person name="Tong Y."/>
            <person name="Wang J."/>
            <person name="Yang H."/>
            <person name="Li Z."/>
            <person name="Wang D."/>
            <person name="Zhang A."/>
            <person name="Wang J."/>
        </authorList>
    </citation>
    <scope>NUCLEOTIDE SEQUENCE</scope>
    <source>
        <strain evidence="11">cv. G1812</strain>
    </source>
</reference>
<feature type="domain" description="Casparian strip membrane protein" evidence="9">
    <location>
        <begin position="29"/>
        <end position="89"/>
    </location>
</feature>
<evidence type="ECO:0000256" key="7">
    <source>
        <dbReference type="ARBA" id="ARBA00023136"/>
    </source>
</evidence>
<dbReference type="GO" id="GO:0005886">
    <property type="term" value="C:plasma membrane"/>
    <property type="evidence" value="ECO:0007669"/>
    <property type="project" value="UniProtKB-SubCell"/>
</dbReference>
<evidence type="ECO:0000256" key="8">
    <source>
        <dbReference type="RuleBase" id="RU361233"/>
    </source>
</evidence>
<name>A0A8R7TCT7_TRIUA</name>
<evidence type="ECO:0000256" key="5">
    <source>
        <dbReference type="ARBA" id="ARBA00022692"/>
    </source>
</evidence>
<protein>
    <recommendedName>
        <fullName evidence="8">CASP-like protein</fullName>
    </recommendedName>
</protein>
<dbReference type="PANTHER" id="PTHR33573:SF36">
    <property type="entry name" value="CASP-LIKE PROTEIN 4B1"/>
    <property type="match status" value="1"/>
</dbReference>
<sequence>MLHLLGIFAWSPWWRSCTLRRRRNFRRMRRGAGHASFLDIAGDQMNAYLLVTASAVALPITVRMSSAVVNIFTGAIMSSICLGFMAFAALALSPMLSGCKLSRQAHYESTT</sequence>
<evidence type="ECO:0000313" key="11">
    <source>
        <dbReference type="Proteomes" id="UP000015106"/>
    </source>
</evidence>
<reference evidence="10" key="3">
    <citation type="submission" date="2022-06" db="UniProtKB">
        <authorList>
            <consortium name="EnsemblPlants"/>
        </authorList>
    </citation>
    <scope>IDENTIFICATION</scope>
</reference>